<gene>
    <name evidence="9" type="ORF">Ana3638_10060</name>
</gene>
<organism evidence="9 10">
    <name type="scientific">Anaerocolumna sedimenticola</name>
    <dbReference type="NCBI Taxonomy" id="2696063"/>
    <lineage>
        <taxon>Bacteria</taxon>
        <taxon>Bacillati</taxon>
        <taxon>Bacillota</taxon>
        <taxon>Clostridia</taxon>
        <taxon>Lachnospirales</taxon>
        <taxon>Lachnospiraceae</taxon>
        <taxon>Anaerocolumna</taxon>
    </lineage>
</organism>
<feature type="domain" description="Core-binding (CB)" evidence="8">
    <location>
        <begin position="6"/>
        <end position="99"/>
    </location>
</feature>
<dbReference type="GO" id="GO:0006310">
    <property type="term" value="P:DNA recombination"/>
    <property type="evidence" value="ECO:0007669"/>
    <property type="project" value="UniProtKB-KW"/>
</dbReference>
<name>A0A6P1TIP5_9FIRM</name>
<comment type="similarity">
    <text evidence="2">Belongs to the 'phage' integrase family.</text>
</comment>
<dbReference type="InterPro" id="IPR013762">
    <property type="entry name" value="Integrase-like_cat_sf"/>
</dbReference>
<dbReference type="AlphaFoldDB" id="A0A6P1TIP5"/>
<proteinExistence type="inferred from homology"/>
<dbReference type="GO" id="GO:0003677">
    <property type="term" value="F:DNA binding"/>
    <property type="evidence" value="ECO:0007669"/>
    <property type="project" value="UniProtKB-UniRule"/>
</dbReference>
<keyword evidence="3" id="KW-0229">DNA integration</keyword>
<keyword evidence="10" id="KW-1185">Reference proteome</keyword>
<dbReference type="InterPro" id="IPR002104">
    <property type="entry name" value="Integrase_catalytic"/>
</dbReference>
<dbReference type="PANTHER" id="PTHR30349">
    <property type="entry name" value="PHAGE INTEGRASE-RELATED"/>
    <property type="match status" value="1"/>
</dbReference>
<dbReference type="Gene3D" id="1.10.443.10">
    <property type="entry name" value="Intergrase catalytic core"/>
    <property type="match status" value="1"/>
</dbReference>
<evidence type="ECO:0000313" key="9">
    <source>
        <dbReference type="EMBL" id="QHQ61070.1"/>
    </source>
</evidence>
<keyword evidence="5" id="KW-0233">DNA recombination</keyword>
<evidence type="ECO:0000256" key="4">
    <source>
        <dbReference type="ARBA" id="ARBA00023125"/>
    </source>
</evidence>
<dbReference type="Pfam" id="PF02899">
    <property type="entry name" value="Phage_int_SAM_1"/>
    <property type="match status" value="1"/>
</dbReference>
<dbReference type="InterPro" id="IPR010998">
    <property type="entry name" value="Integrase_recombinase_N"/>
</dbReference>
<evidence type="ECO:0000256" key="1">
    <source>
        <dbReference type="ARBA" id="ARBA00003283"/>
    </source>
</evidence>
<dbReference type="SUPFAM" id="SSF56349">
    <property type="entry name" value="DNA breaking-rejoining enzymes"/>
    <property type="match status" value="1"/>
</dbReference>
<evidence type="ECO:0000256" key="5">
    <source>
        <dbReference type="ARBA" id="ARBA00023172"/>
    </source>
</evidence>
<sequence>MKADLPTFQALLQNYFLRRLIQQRKVSGQTVNSYRDTFRIYITFLSEKYNINAVSVKLEYFDLEYIQAFCEYLENKRGNKGVTINNRLAAIRSFMEYVAEIEPEYSGIVKRSLMVPMQKHEIPTMDFISKDEFQAMEDTCDTSTPLGSRDKLMLLILYNSGTRVSEMLSLKYSDVKDADLPGRTCIKIHGKGRKERIVPLWKNTAEYLAKYISANAIKEDDAIFNNKNGDNLTRSGVRFRINKIVKAASKAAPTLREKNITPHTFRHSVAMNLLRAGVDISTIAIWLGHTSIETTHKYMVADIELKEKPWSKLELQEIHHFGISRQMISLLS</sequence>
<dbReference type="InterPro" id="IPR011010">
    <property type="entry name" value="DNA_brk_join_enz"/>
</dbReference>
<dbReference type="InterPro" id="IPR050090">
    <property type="entry name" value="Tyrosine_recombinase_XerCD"/>
</dbReference>
<reference evidence="9 10" key="1">
    <citation type="submission" date="2020-01" db="EMBL/GenBank/DDBJ databases">
        <title>Genome analysis of Anaerocolumna sp. CBA3638.</title>
        <authorList>
            <person name="Kim J."/>
            <person name="Roh S.W."/>
        </authorList>
    </citation>
    <scope>NUCLEOTIDE SEQUENCE [LARGE SCALE GENOMIC DNA]</scope>
    <source>
        <strain evidence="9 10">CBA3638</strain>
    </source>
</reference>
<dbReference type="PANTHER" id="PTHR30349:SF81">
    <property type="entry name" value="TYROSINE RECOMBINASE XERC"/>
    <property type="match status" value="1"/>
</dbReference>
<dbReference type="RefSeq" id="WP_161837897.1">
    <property type="nucleotide sequence ID" value="NZ_CP048000.1"/>
</dbReference>
<dbReference type="Gene3D" id="1.10.150.130">
    <property type="match status" value="1"/>
</dbReference>
<evidence type="ECO:0000256" key="6">
    <source>
        <dbReference type="PROSITE-ProRule" id="PRU01248"/>
    </source>
</evidence>
<dbReference type="InterPro" id="IPR044068">
    <property type="entry name" value="CB"/>
</dbReference>
<dbReference type="GO" id="GO:0015074">
    <property type="term" value="P:DNA integration"/>
    <property type="evidence" value="ECO:0007669"/>
    <property type="project" value="UniProtKB-KW"/>
</dbReference>
<dbReference type="InterPro" id="IPR004107">
    <property type="entry name" value="Integrase_SAM-like_N"/>
</dbReference>
<protein>
    <submittedName>
        <fullName evidence="9">Tyrosine-type recombinase/integrase</fullName>
    </submittedName>
</protein>
<dbReference type="PROSITE" id="PS51900">
    <property type="entry name" value="CB"/>
    <property type="match status" value="1"/>
</dbReference>
<evidence type="ECO:0000313" key="10">
    <source>
        <dbReference type="Proteomes" id="UP000464314"/>
    </source>
</evidence>
<dbReference type="EMBL" id="CP048000">
    <property type="protein sequence ID" value="QHQ61070.1"/>
    <property type="molecule type" value="Genomic_DNA"/>
</dbReference>
<dbReference type="KEGG" id="anr:Ana3638_10060"/>
<evidence type="ECO:0000256" key="2">
    <source>
        <dbReference type="ARBA" id="ARBA00008857"/>
    </source>
</evidence>
<dbReference type="PROSITE" id="PS51898">
    <property type="entry name" value="TYR_RECOMBINASE"/>
    <property type="match status" value="1"/>
</dbReference>
<dbReference type="Proteomes" id="UP000464314">
    <property type="component" value="Chromosome"/>
</dbReference>
<evidence type="ECO:0000259" key="7">
    <source>
        <dbReference type="PROSITE" id="PS51898"/>
    </source>
</evidence>
<keyword evidence="4 6" id="KW-0238">DNA-binding</keyword>
<evidence type="ECO:0000259" key="8">
    <source>
        <dbReference type="PROSITE" id="PS51900"/>
    </source>
</evidence>
<feature type="domain" description="Tyr recombinase" evidence="7">
    <location>
        <begin position="123"/>
        <end position="311"/>
    </location>
</feature>
<evidence type="ECO:0000256" key="3">
    <source>
        <dbReference type="ARBA" id="ARBA00022908"/>
    </source>
</evidence>
<accession>A0A6P1TIP5</accession>
<dbReference type="Pfam" id="PF00589">
    <property type="entry name" value="Phage_integrase"/>
    <property type="match status" value="1"/>
</dbReference>
<comment type="function">
    <text evidence="1">Site-specific tyrosine recombinase, which acts by catalyzing the cutting and rejoining of the recombining DNA molecules.</text>
</comment>